<evidence type="ECO:0000256" key="2">
    <source>
        <dbReference type="SAM" id="Phobius"/>
    </source>
</evidence>
<dbReference type="EMBL" id="BAAATZ010000002">
    <property type="protein sequence ID" value="GAA2718852.1"/>
    <property type="molecule type" value="Genomic_DNA"/>
</dbReference>
<keyword evidence="4" id="KW-1185">Reference proteome</keyword>
<comment type="caution">
    <text evidence="3">The sequence shown here is derived from an EMBL/GenBank/DDBJ whole genome shotgun (WGS) entry which is preliminary data.</text>
</comment>
<evidence type="ECO:0000313" key="4">
    <source>
        <dbReference type="Proteomes" id="UP001501842"/>
    </source>
</evidence>
<protein>
    <recommendedName>
        <fullName evidence="5">Transmembrane protein</fullName>
    </recommendedName>
</protein>
<feature type="region of interest" description="Disordered" evidence="1">
    <location>
        <begin position="1"/>
        <end position="70"/>
    </location>
</feature>
<name>A0ABP6G842_9ACTN</name>
<evidence type="ECO:0008006" key="5">
    <source>
        <dbReference type="Google" id="ProtNLM"/>
    </source>
</evidence>
<evidence type="ECO:0000256" key="1">
    <source>
        <dbReference type="SAM" id="MobiDB-lite"/>
    </source>
</evidence>
<feature type="transmembrane region" description="Helical" evidence="2">
    <location>
        <begin position="148"/>
        <end position="166"/>
    </location>
</feature>
<keyword evidence="2" id="KW-0812">Transmembrane</keyword>
<feature type="compositionally biased region" description="Low complexity" evidence="1">
    <location>
        <begin position="25"/>
        <end position="44"/>
    </location>
</feature>
<accession>A0ABP6G842</accession>
<feature type="compositionally biased region" description="Polar residues" evidence="1">
    <location>
        <begin position="191"/>
        <end position="205"/>
    </location>
</feature>
<sequence length="226" mass="24099">MKSRNSSMPGLKKSPGMKSRGSIAKSLSKPSLSKPSLSKPSLSKARIKSRARTGMSRAHTGASRVQTGMHRTQTGAAQAIGWMVPASIAARRIASRRMTDARGWTAPRVERAAVYFNGSMAPKIGSALSGTAAWIEPPKRHRATRNTMVGTLAACLAGATVAMMMTRRRHQMQHLLEPEEGLESERRNREQTLSGSYSPTGQSASYGEAGRGSAPRSTRPGGLGSP</sequence>
<dbReference type="Proteomes" id="UP001501842">
    <property type="component" value="Unassembled WGS sequence"/>
</dbReference>
<keyword evidence="2" id="KW-1133">Transmembrane helix</keyword>
<reference evidence="4" key="1">
    <citation type="journal article" date="2019" name="Int. J. Syst. Evol. Microbiol.">
        <title>The Global Catalogue of Microorganisms (GCM) 10K type strain sequencing project: providing services to taxonomists for standard genome sequencing and annotation.</title>
        <authorList>
            <consortium name="The Broad Institute Genomics Platform"/>
            <consortium name="The Broad Institute Genome Sequencing Center for Infectious Disease"/>
            <person name="Wu L."/>
            <person name="Ma J."/>
        </authorList>
    </citation>
    <scope>NUCLEOTIDE SEQUENCE [LARGE SCALE GENOMIC DNA]</scope>
    <source>
        <strain evidence="4">JCM 8201</strain>
    </source>
</reference>
<organism evidence="3 4">
    <name type="scientific">Actinocorallia aurantiaca</name>
    <dbReference type="NCBI Taxonomy" id="46204"/>
    <lineage>
        <taxon>Bacteria</taxon>
        <taxon>Bacillati</taxon>
        <taxon>Actinomycetota</taxon>
        <taxon>Actinomycetes</taxon>
        <taxon>Streptosporangiales</taxon>
        <taxon>Thermomonosporaceae</taxon>
        <taxon>Actinocorallia</taxon>
    </lineage>
</organism>
<feature type="region of interest" description="Disordered" evidence="1">
    <location>
        <begin position="176"/>
        <end position="226"/>
    </location>
</feature>
<gene>
    <name evidence="3" type="ORF">GCM10010439_02820</name>
</gene>
<keyword evidence="2" id="KW-0472">Membrane</keyword>
<proteinExistence type="predicted"/>
<evidence type="ECO:0000313" key="3">
    <source>
        <dbReference type="EMBL" id="GAA2718852.1"/>
    </source>
</evidence>